<reference evidence="2" key="1">
    <citation type="submission" date="2018-10" db="EMBL/GenBank/DDBJ databases">
        <title>Effector identification in a new, highly contiguous assembly of the strawberry crown rot pathogen Phytophthora cactorum.</title>
        <authorList>
            <person name="Armitage A.D."/>
            <person name="Nellist C.F."/>
            <person name="Bates H."/>
            <person name="Vickerstaff R.J."/>
            <person name="Harrison R.J."/>
        </authorList>
    </citation>
    <scope>NUCLEOTIDE SEQUENCE</scope>
    <source>
        <strain evidence="2">P415</strain>
    </source>
</reference>
<organism evidence="2 3">
    <name type="scientific">Phytophthora cactorum</name>
    <dbReference type="NCBI Taxonomy" id="29920"/>
    <lineage>
        <taxon>Eukaryota</taxon>
        <taxon>Sar</taxon>
        <taxon>Stramenopiles</taxon>
        <taxon>Oomycota</taxon>
        <taxon>Peronosporomycetes</taxon>
        <taxon>Peronosporales</taxon>
        <taxon>Peronosporaceae</taxon>
        <taxon>Phytophthora</taxon>
    </lineage>
</organism>
<dbReference type="EMBL" id="RCML01000555">
    <property type="protein sequence ID" value="KAG2973916.1"/>
    <property type="molecule type" value="Genomic_DNA"/>
</dbReference>
<evidence type="ECO:0000313" key="2">
    <source>
        <dbReference type="EMBL" id="KAG2973916.1"/>
    </source>
</evidence>
<dbReference type="AlphaFoldDB" id="A0A8T1FQI1"/>
<accession>A0A8T1FQI1</accession>
<protein>
    <submittedName>
        <fullName evidence="2">Uncharacterized protein</fullName>
    </submittedName>
</protein>
<proteinExistence type="predicted"/>
<dbReference type="Proteomes" id="UP000697107">
    <property type="component" value="Unassembled WGS sequence"/>
</dbReference>
<name>A0A8T1FQI1_9STRA</name>
<comment type="caution">
    <text evidence="2">The sequence shown here is derived from an EMBL/GenBank/DDBJ whole genome shotgun (WGS) entry which is preliminary data.</text>
</comment>
<sequence>MQQPAVKLALQKLRKEWSAVLNVAVAETDIDGPPYCFAESAGDGVDTGGGVVDTDDAEDTSTAEQPTKPTNISATCAKTKCQCDVDCYIDQCLHSEADFVCTKHNCASNGSCSDAIIEYISLSIFQTADKALAFTLSSQSKLAKLLNTRYSLLLNQWASDGRFVRYRNKVAVVVVAERHINAMEELVVIYAGS</sequence>
<evidence type="ECO:0000256" key="1">
    <source>
        <dbReference type="SAM" id="MobiDB-lite"/>
    </source>
</evidence>
<evidence type="ECO:0000313" key="3">
    <source>
        <dbReference type="Proteomes" id="UP000697107"/>
    </source>
</evidence>
<gene>
    <name evidence="2" type="ORF">PC118_g14844</name>
</gene>
<feature type="region of interest" description="Disordered" evidence="1">
    <location>
        <begin position="46"/>
        <end position="67"/>
    </location>
</feature>